<dbReference type="EMBL" id="LHZA01000156">
    <property type="protein sequence ID" value="KXU92080.1"/>
    <property type="molecule type" value="Genomic_DNA"/>
</dbReference>
<reference evidence="1 2" key="1">
    <citation type="submission" date="2015-06" db="EMBL/GenBank/DDBJ databases">
        <title>Improved classification and identification of acetic acid bacteria using matrix-assisted laser desorption/ionization time-of-flight mass spectrometry; Gluconobacter nephelii and Gluconobacter uchimurae are later heterotypic synonyms of Gluconobacter japonicus and Gluconobacter oxydans, respectively.</title>
        <authorList>
            <person name="Li L."/>
            <person name="Cleenwerck I."/>
            <person name="De Vuyst L."/>
            <person name="Vandamme P."/>
        </authorList>
    </citation>
    <scope>NUCLEOTIDE SEQUENCE [LARGE SCALE GENOMIC DNA]</scope>
    <source>
        <strain evidence="1 2">LMG 1625</strain>
    </source>
</reference>
<gene>
    <name evidence="1" type="ORF">AD928_12620</name>
</gene>
<organism evidence="1 2">
    <name type="scientific">Acetobacter cerevisiae</name>
    <dbReference type="NCBI Taxonomy" id="178900"/>
    <lineage>
        <taxon>Bacteria</taxon>
        <taxon>Pseudomonadati</taxon>
        <taxon>Pseudomonadota</taxon>
        <taxon>Alphaproteobacteria</taxon>
        <taxon>Acetobacterales</taxon>
        <taxon>Acetobacteraceae</taxon>
        <taxon>Acetobacter</taxon>
    </lineage>
</organism>
<dbReference type="AlphaFoldDB" id="A0A149Q400"/>
<dbReference type="SUPFAM" id="SSF64288">
    <property type="entry name" value="Chorismate lyase-like"/>
    <property type="match status" value="1"/>
</dbReference>
<dbReference type="RefSeq" id="WP_062250933.1">
    <property type="nucleotide sequence ID" value="NZ_LHZA01000156.1"/>
</dbReference>
<dbReference type="InterPro" id="IPR028978">
    <property type="entry name" value="Chorismate_lyase_/UTRA_dom_sf"/>
</dbReference>
<proteinExistence type="predicted"/>
<evidence type="ECO:0000313" key="2">
    <source>
        <dbReference type="Proteomes" id="UP000075473"/>
    </source>
</evidence>
<name>A0A149Q400_9PROT</name>
<accession>A0A149Q400</accession>
<comment type="caution">
    <text evidence="1">The sequence shown here is derived from an EMBL/GenBank/DDBJ whole genome shotgun (WGS) entry which is preliminary data.</text>
</comment>
<protein>
    <recommendedName>
        <fullName evidence="3">Chorismate lyase</fullName>
    </recommendedName>
</protein>
<dbReference type="Gene3D" id="3.40.1410.10">
    <property type="entry name" value="Chorismate lyase-like"/>
    <property type="match status" value="1"/>
</dbReference>
<sequence>MPDMPSLSAALQPQPEPCWRDTPVHRLMLTALLNELDATLLSTSSATRTLEDWSMRHHLAPTPIVRAICQKTPPRPCPAALRDALRLPAEAAPDTLRYRHVRLMCGNLTLSDAENWYLPSRLTDEMNRELDTTETPFGRVTAPLAFTRRLVQAERVWSPLPLGWELTPLSTGSDQPLTFPPVLFRHHAVLSRQDGTPISAVIESYTAGAFCFPPPAMPDVPQTSAP</sequence>
<evidence type="ECO:0008006" key="3">
    <source>
        <dbReference type="Google" id="ProtNLM"/>
    </source>
</evidence>
<dbReference type="PATRIC" id="fig|178900.5.peg.1862"/>
<dbReference type="Proteomes" id="UP000075473">
    <property type="component" value="Unassembled WGS sequence"/>
</dbReference>
<evidence type="ECO:0000313" key="1">
    <source>
        <dbReference type="EMBL" id="KXU92080.1"/>
    </source>
</evidence>